<gene>
    <name evidence="2" type="ORF">HMPREF9555_00010</name>
</gene>
<feature type="transmembrane region" description="Helical" evidence="1">
    <location>
        <begin position="27"/>
        <end position="48"/>
    </location>
</feature>
<dbReference type="HOGENOM" id="CLU_164794_0_0_9"/>
<feature type="transmembrane region" description="Helical" evidence="1">
    <location>
        <begin position="89"/>
        <end position="109"/>
    </location>
</feature>
<dbReference type="AlphaFoldDB" id="E7MZ71"/>
<keyword evidence="1" id="KW-0812">Transmembrane</keyword>
<sequence>MGANKRLPFEKPWIGVSTMTKKKVKKIIAAALFGVMTCSLVGTTAVVAEASPRMMADAPRAMDVRSSYGDSYEVTQLAARRHKPKRKGYSQGTVTTAAIVGAVVGAFIAKNT</sequence>
<dbReference type="Proteomes" id="UP000004633">
    <property type="component" value="Unassembled WGS sequence"/>
</dbReference>
<dbReference type="EMBL" id="AECV01000001">
    <property type="protein sequence ID" value="EFW30385.1"/>
    <property type="molecule type" value="Genomic_DNA"/>
</dbReference>
<protein>
    <submittedName>
        <fullName evidence="2">Uncharacterized protein</fullName>
    </submittedName>
</protein>
<name>E7MZ71_9FIRM</name>
<reference evidence="2 3" key="1">
    <citation type="submission" date="2010-08" db="EMBL/GenBank/DDBJ databases">
        <authorList>
            <person name="Weinstock G."/>
            <person name="Sodergren E."/>
            <person name="Clifton S."/>
            <person name="Fulton L."/>
            <person name="Fulton B."/>
            <person name="Courtney L."/>
            <person name="Fronick C."/>
            <person name="Harrison M."/>
            <person name="Strong C."/>
            <person name="Farmer C."/>
            <person name="Delahaunty K."/>
            <person name="Markovic C."/>
            <person name="Hall O."/>
            <person name="Minx P."/>
            <person name="Tomlinson C."/>
            <person name="Mitreva M."/>
            <person name="Hou S."/>
            <person name="Chen J."/>
            <person name="Wollam A."/>
            <person name="Pepin K.H."/>
            <person name="Johnson M."/>
            <person name="Bhonagiri V."/>
            <person name="Zhang X."/>
            <person name="Suruliraj S."/>
            <person name="Warren W."/>
            <person name="Chinwalla A."/>
            <person name="Mardis E.R."/>
            <person name="Wilson R.K."/>
        </authorList>
    </citation>
    <scope>NUCLEOTIDE SEQUENCE [LARGE SCALE GENOMIC DNA]</scope>
    <source>
        <strain evidence="2 3">F0399</strain>
    </source>
</reference>
<proteinExistence type="predicted"/>
<keyword evidence="1" id="KW-0472">Membrane</keyword>
<organism evidence="2 3">
    <name type="scientific">Selenomonas artemidis F0399</name>
    <dbReference type="NCBI Taxonomy" id="749551"/>
    <lineage>
        <taxon>Bacteria</taxon>
        <taxon>Bacillati</taxon>
        <taxon>Bacillota</taxon>
        <taxon>Negativicutes</taxon>
        <taxon>Selenomonadales</taxon>
        <taxon>Selenomonadaceae</taxon>
        <taxon>Selenomonas</taxon>
    </lineage>
</organism>
<keyword evidence="3" id="KW-1185">Reference proteome</keyword>
<dbReference type="STRING" id="749551.HMPREF9555_00010"/>
<evidence type="ECO:0000313" key="2">
    <source>
        <dbReference type="EMBL" id="EFW30385.1"/>
    </source>
</evidence>
<evidence type="ECO:0000256" key="1">
    <source>
        <dbReference type="SAM" id="Phobius"/>
    </source>
</evidence>
<accession>E7MZ71</accession>
<keyword evidence="1" id="KW-1133">Transmembrane helix</keyword>
<evidence type="ECO:0000313" key="3">
    <source>
        <dbReference type="Proteomes" id="UP000004633"/>
    </source>
</evidence>
<comment type="caution">
    <text evidence="2">The sequence shown here is derived from an EMBL/GenBank/DDBJ whole genome shotgun (WGS) entry which is preliminary data.</text>
</comment>